<dbReference type="InterPro" id="IPR027417">
    <property type="entry name" value="P-loop_NTPase"/>
</dbReference>
<gene>
    <name evidence="5" type="ORF">ENV70_05815</name>
</gene>
<accession>A0A7C6EKP1</accession>
<protein>
    <submittedName>
        <fullName evidence="5">Phosphate ABC transporter ATP-binding protein</fullName>
    </submittedName>
</protein>
<dbReference type="PANTHER" id="PTHR43423:SF1">
    <property type="entry name" value="ABC TRANSPORTER I FAMILY MEMBER 17"/>
    <property type="match status" value="1"/>
</dbReference>
<evidence type="ECO:0000256" key="3">
    <source>
        <dbReference type="ARBA" id="ARBA00022840"/>
    </source>
</evidence>
<keyword evidence="2" id="KW-0547">Nucleotide-binding</keyword>
<dbReference type="EMBL" id="DTHJ01000122">
    <property type="protein sequence ID" value="HHS63108.1"/>
    <property type="molecule type" value="Genomic_DNA"/>
</dbReference>
<sequence length="249" mass="27984">MMTPKILIKGLNLFYDNIPALKNINLEIYPNEILAIIGPANSGKSSFLRAINRLADLDDARINGEIKIDGININDIPINELRRRVGMIFATPVVLPGTIYKNIVYGPKMHNRYTKKELDELVYFSLNSAGLWDEVKDRLWDSASCLSGGQQQRLCIARTIALKPEVIMMDEPCSGLDPISTAKIEKTMLDLKERFTFILVTNNTKQAARVSTRTAFFLNGELIETGATQQIFTAPKDKRTNDYIIGRFG</sequence>
<evidence type="ECO:0000256" key="1">
    <source>
        <dbReference type="ARBA" id="ARBA00022448"/>
    </source>
</evidence>
<dbReference type="GO" id="GO:0035435">
    <property type="term" value="P:phosphate ion transmembrane transport"/>
    <property type="evidence" value="ECO:0007669"/>
    <property type="project" value="InterPro"/>
</dbReference>
<dbReference type="CDD" id="cd03260">
    <property type="entry name" value="ABC_PstB_phosphate_transporter"/>
    <property type="match status" value="1"/>
</dbReference>
<dbReference type="GO" id="GO:0005524">
    <property type="term" value="F:ATP binding"/>
    <property type="evidence" value="ECO:0007669"/>
    <property type="project" value="UniProtKB-KW"/>
</dbReference>
<evidence type="ECO:0000256" key="2">
    <source>
        <dbReference type="ARBA" id="ARBA00022741"/>
    </source>
</evidence>
<dbReference type="GO" id="GO:0016020">
    <property type="term" value="C:membrane"/>
    <property type="evidence" value="ECO:0007669"/>
    <property type="project" value="InterPro"/>
</dbReference>
<dbReference type="InterPro" id="IPR005670">
    <property type="entry name" value="PstB-like"/>
</dbReference>
<comment type="caution">
    <text evidence="5">The sequence shown here is derived from an EMBL/GenBank/DDBJ whole genome shotgun (WGS) entry which is preliminary data.</text>
</comment>
<dbReference type="InterPro" id="IPR003593">
    <property type="entry name" value="AAA+_ATPase"/>
</dbReference>
<dbReference type="GO" id="GO:0016887">
    <property type="term" value="F:ATP hydrolysis activity"/>
    <property type="evidence" value="ECO:0007669"/>
    <property type="project" value="InterPro"/>
</dbReference>
<dbReference type="PROSITE" id="PS50893">
    <property type="entry name" value="ABC_TRANSPORTER_2"/>
    <property type="match status" value="1"/>
</dbReference>
<keyword evidence="1" id="KW-0813">Transport</keyword>
<dbReference type="PROSITE" id="PS00211">
    <property type="entry name" value="ABC_TRANSPORTER_1"/>
    <property type="match status" value="1"/>
</dbReference>
<dbReference type="GO" id="GO:0005315">
    <property type="term" value="F:phosphate transmembrane transporter activity"/>
    <property type="evidence" value="ECO:0007669"/>
    <property type="project" value="InterPro"/>
</dbReference>
<dbReference type="InterPro" id="IPR017871">
    <property type="entry name" value="ABC_transporter-like_CS"/>
</dbReference>
<dbReference type="AlphaFoldDB" id="A0A7C6EKP1"/>
<dbReference type="SMART" id="SM00382">
    <property type="entry name" value="AAA"/>
    <property type="match status" value="1"/>
</dbReference>
<proteinExistence type="predicted"/>
<dbReference type="SUPFAM" id="SSF52540">
    <property type="entry name" value="P-loop containing nucleoside triphosphate hydrolases"/>
    <property type="match status" value="1"/>
</dbReference>
<name>A0A7C6EKP1_UNCW3</name>
<evidence type="ECO:0000313" key="5">
    <source>
        <dbReference type="EMBL" id="HHS63108.1"/>
    </source>
</evidence>
<dbReference type="Gene3D" id="3.40.50.300">
    <property type="entry name" value="P-loop containing nucleotide triphosphate hydrolases"/>
    <property type="match status" value="1"/>
</dbReference>
<dbReference type="PANTHER" id="PTHR43423">
    <property type="entry name" value="ABC TRANSPORTER I FAMILY MEMBER 17"/>
    <property type="match status" value="1"/>
</dbReference>
<dbReference type="InterPro" id="IPR003439">
    <property type="entry name" value="ABC_transporter-like_ATP-bd"/>
</dbReference>
<dbReference type="Pfam" id="PF00005">
    <property type="entry name" value="ABC_tran"/>
    <property type="match status" value="1"/>
</dbReference>
<keyword evidence="3 5" id="KW-0067">ATP-binding</keyword>
<feature type="domain" description="ABC transporter" evidence="4">
    <location>
        <begin position="6"/>
        <end position="244"/>
    </location>
</feature>
<organism evidence="5">
    <name type="scientific">candidate division WOR-3 bacterium</name>
    <dbReference type="NCBI Taxonomy" id="2052148"/>
    <lineage>
        <taxon>Bacteria</taxon>
        <taxon>Bacteria division WOR-3</taxon>
    </lineage>
</organism>
<evidence type="ECO:0000259" key="4">
    <source>
        <dbReference type="PROSITE" id="PS50893"/>
    </source>
</evidence>
<reference evidence="5" key="1">
    <citation type="journal article" date="2020" name="mSystems">
        <title>Genome- and Community-Level Interaction Insights into Carbon Utilization and Element Cycling Functions of Hydrothermarchaeota in Hydrothermal Sediment.</title>
        <authorList>
            <person name="Zhou Z."/>
            <person name="Liu Y."/>
            <person name="Xu W."/>
            <person name="Pan J."/>
            <person name="Luo Z.H."/>
            <person name="Li M."/>
        </authorList>
    </citation>
    <scope>NUCLEOTIDE SEQUENCE [LARGE SCALE GENOMIC DNA]</scope>
    <source>
        <strain evidence="5">SpSt-783</strain>
    </source>
</reference>